<dbReference type="GO" id="GO:0006355">
    <property type="term" value="P:regulation of DNA-templated transcription"/>
    <property type="evidence" value="ECO:0007669"/>
    <property type="project" value="InterPro"/>
</dbReference>
<keyword evidence="2" id="KW-1185">Reference proteome</keyword>
<name>A0A1Q5PY55_9ACTO</name>
<evidence type="ECO:0000313" key="1">
    <source>
        <dbReference type="EMBL" id="OKL52548.1"/>
    </source>
</evidence>
<protein>
    <submittedName>
        <fullName evidence="1">Uncharacterized protein</fullName>
    </submittedName>
</protein>
<accession>A0A1Q5PY55</accession>
<sequence>MPSMAMTLRTDPALEQALARLAKRQGISKHEAVRRAILREDAQTRLEDDTWAAYERVRSAYRPALDRLGSV</sequence>
<dbReference type="RefSeq" id="WP_073717636.1">
    <property type="nucleotide sequence ID" value="NZ_MQVR01000133.1"/>
</dbReference>
<reference evidence="2" key="1">
    <citation type="submission" date="2016-12" db="EMBL/GenBank/DDBJ databases">
        <authorList>
            <person name="Meng X."/>
        </authorList>
    </citation>
    <scope>NUCLEOTIDE SEQUENCE [LARGE SCALE GENOMIC DNA]</scope>
    <source>
        <strain evidence="2">DSM 19116</strain>
    </source>
</reference>
<comment type="caution">
    <text evidence="1">The sequence shown here is derived from an EMBL/GenBank/DDBJ whole genome shotgun (WGS) entry which is preliminary data.</text>
</comment>
<dbReference type="Proteomes" id="UP000185628">
    <property type="component" value="Unassembled WGS sequence"/>
</dbReference>
<evidence type="ECO:0000313" key="2">
    <source>
        <dbReference type="Proteomes" id="UP000185628"/>
    </source>
</evidence>
<gene>
    <name evidence="1" type="ORF">BSZ39_12505</name>
</gene>
<dbReference type="CDD" id="cd21631">
    <property type="entry name" value="RHH_CopG_NikR-like"/>
    <property type="match status" value="1"/>
</dbReference>
<proteinExistence type="predicted"/>
<dbReference type="EMBL" id="MQVR01000133">
    <property type="protein sequence ID" value="OKL52548.1"/>
    <property type="molecule type" value="Genomic_DNA"/>
</dbReference>
<organism evidence="1 2">
    <name type="scientific">Bowdeniella nasicola</name>
    <dbReference type="NCBI Taxonomy" id="208480"/>
    <lineage>
        <taxon>Bacteria</taxon>
        <taxon>Bacillati</taxon>
        <taxon>Actinomycetota</taxon>
        <taxon>Actinomycetes</taxon>
        <taxon>Actinomycetales</taxon>
        <taxon>Actinomycetaceae</taxon>
        <taxon>Bowdeniella</taxon>
    </lineage>
</organism>
<dbReference type="OrthoDB" id="4426404at2"/>
<dbReference type="AlphaFoldDB" id="A0A1Q5PY55"/>